<evidence type="ECO:0000259" key="8">
    <source>
        <dbReference type="SMART" id="SM00965"/>
    </source>
</evidence>
<dbReference type="InterPro" id="IPR039426">
    <property type="entry name" value="TonB-dep_rcpt-like"/>
</dbReference>
<evidence type="ECO:0000313" key="9">
    <source>
        <dbReference type="EMBL" id="TBU95804.1"/>
    </source>
</evidence>
<dbReference type="InterPro" id="IPR037066">
    <property type="entry name" value="Plug_dom_sf"/>
</dbReference>
<keyword evidence="10" id="KW-1185">Reference proteome</keyword>
<dbReference type="Pfam" id="PF07715">
    <property type="entry name" value="Plug"/>
    <property type="match status" value="1"/>
</dbReference>
<dbReference type="InterPro" id="IPR036942">
    <property type="entry name" value="Beta-barrel_TonB_sf"/>
</dbReference>
<dbReference type="GO" id="GO:0009279">
    <property type="term" value="C:cell outer membrane"/>
    <property type="evidence" value="ECO:0007669"/>
    <property type="project" value="UniProtKB-SubCell"/>
</dbReference>
<keyword evidence="5 7" id="KW-0472">Membrane</keyword>
<sequence>MHFGQQAGIQVSVDSRLLRDKSVLPLHGEYSGSEALQHLLSGSGLYWLEDESGLLTLKEANGAPLALDNIQISDHRSLLGETVIGRNLIESLPAGNGDITSLLKIHPNVQFDNKQQSSKTPGEISPAEISINGAKFYQNAFIVDGMNMNNDIDPAQEDTPFRLDSVPGTSQGMALDTDLLDEIKVLDSNVSAAYGRFNGGVIEATTRKPSQDFRGKVSSQMTRSSWTKYHIDDSQEESFENSSSYDEQPNFKKLTVRTTLEGHLTEDFGILADFTSKRSDITNMFYQAHNVAEMGSETADQRRRIDNYFLKGVWKANERLNLEGSVTYAPEENSYFRAGIRGAGVDIERGGAQINFKANWQADWGRIEQTLGWSEYELSRDAESDDYMSWYKSDSKPWGVGNNTLEGEFGDIEQKQSGYQYRLDTQWNPTELFGAIHKFRAGLELADQHVIYERLSESSTYVSPRATSTCTNSQGITDNLTCALGTTHHSNARYDGWDGQFLSTRTRYATGKFEFSTTSYALYLEDSIEINRLTVRPGIRLDDDSYMDKTTLAPRLAIAYDLFGNDNTRLQAGANRYYGRNIASWRLKEGRNRLRHNAETRTTLNSEWTMGNLATNQVKFNKLDIAYDDELTFGINHRWADFDFGLKYVNRKGRDQVIQVRGTTIGEPSIDPTLANSYTTWTNDGKSETDIVTLTVTPLQDFTWLGTRTNGQVALDWIDSKKSSPTYFEDGDDYWSDPIIQYDGKFIHYSERPADNYNRPWTARLTTMTEIPQWNLSWSNFFRYRAAYSKVGSTGRRADYQGQEVAVWEERDYSNAFTWDLRLSWELPTARNQALFVNADVFNVLDKTIVADSTSVNVTGIPTYEIGRQFWLEVGYRF</sequence>
<evidence type="ECO:0000256" key="4">
    <source>
        <dbReference type="ARBA" id="ARBA00022692"/>
    </source>
</evidence>
<dbReference type="InterPro" id="IPR012910">
    <property type="entry name" value="Plug_dom"/>
</dbReference>
<comment type="caution">
    <text evidence="9">The sequence shown here is derived from an EMBL/GenBank/DDBJ whole genome shotgun (WGS) entry which is preliminary data.</text>
</comment>
<dbReference type="SMART" id="SM00965">
    <property type="entry name" value="STN"/>
    <property type="match status" value="1"/>
</dbReference>
<dbReference type="PROSITE" id="PS52016">
    <property type="entry name" value="TONB_DEPENDENT_REC_3"/>
    <property type="match status" value="1"/>
</dbReference>
<evidence type="ECO:0000256" key="5">
    <source>
        <dbReference type="ARBA" id="ARBA00023136"/>
    </source>
</evidence>
<feature type="domain" description="Secretin/TonB short N-terminal" evidence="8">
    <location>
        <begin position="9"/>
        <end position="60"/>
    </location>
</feature>
<keyword evidence="3 7" id="KW-1134">Transmembrane beta strand</keyword>
<dbReference type="Gene3D" id="2.170.130.10">
    <property type="entry name" value="TonB-dependent receptor, plug domain"/>
    <property type="match status" value="1"/>
</dbReference>
<evidence type="ECO:0000256" key="1">
    <source>
        <dbReference type="ARBA" id="ARBA00004571"/>
    </source>
</evidence>
<keyword evidence="6 7" id="KW-0998">Cell outer membrane</keyword>
<dbReference type="Gene3D" id="2.40.170.20">
    <property type="entry name" value="TonB-dependent receptor, beta-barrel domain"/>
    <property type="match status" value="1"/>
</dbReference>
<protein>
    <submittedName>
        <fullName evidence="9">TonB-dependent receptor</fullName>
    </submittedName>
</protein>
<comment type="subcellular location">
    <subcellularLocation>
        <location evidence="1 7">Cell outer membrane</location>
        <topology evidence="1 7">Multi-pass membrane protein</topology>
    </subcellularLocation>
</comment>
<reference evidence="9 10" key="1">
    <citation type="submission" date="2018-06" db="EMBL/GenBank/DDBJ databases">
        <title>Three novel Pseudomonas species isolated from symptomatic oak.</title>
        <authorList>
            <person name="Bueno-Gonzalez V."/>
            <person name="Brady C."/>
        </authorList>
    </citation>
    <scope>NUCLEOTIDE SEQUENCE [LARGE SCALE GENOMIC DNA]</scope>
    <source>
        <strain evidence="9 10">P17C</strain>
    </source>
</reference>
<comment type="similarity">
    <text evidence="7">Belongs to the TonB-dependent receptor family.</text>
</comment>
<proteinExistence type="inferred from homology"/>
<evidence type="ECO:0000313" key="10">
    <source>
        <dbReference type="Proteomes" id="UP000292639"/>
    </source>
</evidence>
<keyword evidence="9" id="KW-0675">Receptor</keyword>
<keyword evidence="4 7" id="KW-0812">Transmembrane</keyword>
<evidence type="ECO:0000256" key="7">
    <source>
        <dbReference type="PROSITE-ProRule" id="PRU01360"/>
    </source>
</evidence>
<evidence type="ECO:0000256" key="3">
    <source>
        <dbReference type="ARBA" id="ARBA00022452"/>
    </source>
</evidence>
<evidence type="ECO:0000256" key="2">
    <source>
        <dbReference type="ARBA" id="ARBA00022448"/>
    </source>
</evidence>
<evidence type="ECO:0000256" key="6">
    <source>
        <dbReference type="ARBA" id="ARBA00023237"/>
    </source>
</evidence>
<organism evidence="9 10">
    <name type="scientific">Stutzerimonas kirkiae</name>
    <dbReference type="NCBI Taxonomy" id="2211392"/>
    <lineage>
        <taxon>Bacteria</taxon>
        <taxon>Pseudomonadati</taxon>
        <taxon>Pseudomonadota</taxon>
        <taxon>Gammaproteobacteria</taxon>
        <taxon>Pseudomonadales</taxon>
        <taxon>Pseudomonadaceae</taxon>
        <taxon>Stutzerimonas</taxon>
    </lineage>
</organism>
<dbReference type="SUPFAM" id="SSF56935">
    <property type="entry name" value="Porins"/>
    <property type="match status" value="1"/>
</dbReference>
<keyword evidence="2 7" id="KW-0813">Transport</keyword>
<dbReference type="Proteomes" id="UP000292639">
    <property type="component" value="Unassembled WGS sequence"/>
</dbReference>
<accession>A0A4Q9R721</accession>
<dbReference type="EMBL" id="QJUP01000015">
    <property type="protein sequence ID" value="TBU95804.1"/>
    <property type="molecule type" value="Genomic_DNA"/>
</dbReference>
<dbReference type="InterPro" id="IPR011662">
    <property type="entry name" value="Secretin/TonB_short_N"/>
</dbReference>
<dbReference type="OrthoDB" id="9766643at2"/>
<gene>
    <name evidence="9" type="ORF">DNJ96_11845</name>
</gene>
<name>A0A4Q9R721_9GAMM</name>
<dbReference type="AlphaFoldDB" id="A0A4Q9R721"/>
<dbReference type="Gene3D" id="3.55.50.30">
    <property type="match status" value="1"/>
</dbReference>